<evidence type="ECO:0000259" key="8">
    <source>
        <dbReference type="PROSITE" id="PS50928"/>
    </source>
</evidence>
<gene>
    <name evidence="9" type="primary">ssuC_2</name>
    <name evidence="9" type="ORF">CPRO_12080</name>
    <name evidence="10" type="ORF">SAMN02745151_01619</name>
</gene>
<keyword evidence="6 7" id="KW-0472">Membrane</keyword>
<keyword evidence="3" id="KW-1003">Cell membrane</keyword>
<feature type="transmembrane region" description="Helical" evidence="7">
    <location>
        <begin position="89"/>
        <end position="108"/>
    </location>
</feature>
<comment type="similarity">
    <text evidence="7">Belongs to the binding-protein-dependent transport system permease family.</text>
</comment>
<dbReference type="EMBL" id="CP014223">
    <property type="protein sequence ID" value="AMJ40801.1"/>
    <property type="molecule type" value="Genomic_DNA"/>
</dbReference>
<reference evidence="10" key="4">
    <citation type="submission" date="2016-11" db="EMBL/GenBank/DDBJ databases">
        <authorList>
            <person name="Varghese N."/>
            <person name="Submissions S."/>
        </authorList>
    </citation>
    <scope>NUCLEOTIDE SEQUENCE</scope>
    <source>
        <strain evidence="10">DSM 1682</strain>
    </source>
</reference>
<protein>
    <submittedName>
        <fullName evidence="9">Aliphatic sulfonates transport permease protein SsuC</fullName>
    </submittedName>
    <submittedName>
        <fullName evidence="10">NitT/TauT family transport system permease protein</fullName>
    </submittedName>
</protein>
<feature type="transmembrane region" description="Helical" evidence="7">
    <location>
        <begin position="146"/>
        <end position="167"/>
    </location>
</feature>
<dbReference type="RefSeq" id="WP_330383875.1">
    <property type="nucleotide sequence ID" value="NZ_CP014223.1"/>
</dbReference>
<keyword evidence="4 7" id="KW-0812">Transmembrane</keyword>
<dbReference type="AlphaFoldDB" id="A0A0X1U792"/>
<dbReference type="PANTHER" id="PTHR30151:SF19">
    <property type="entry name" value="ABC TRANSPORTER PERMEASE"/>
    <property type="match status" value="1"/>
</dbReference>
<dbReference type="Pfam" id="PF00528">
    <property type="entry name" value="BPD_transp_1"/>
    <property type="match status" value="1"/>
</dbReference>
<dbReference type="PANTHER" id="PTHR30151">
    <property type="entry name" value="ALKANE SULFONATE ABC TRANSPORTER-RELATED, MEMBRANE SUBUNIT"/>
    <property type="match status" value="1"/>
</dbReference>
<dbReference type="Proteomes" id="UP000184204">
    <property type="component" value="Unassembled WGS sequence"/>
</dbReference>
<dbReference type="Proteomes" id="UP000068026">
    <property type="component" value="Chromosome"/>
</dbReference>
<dbReference type="KEGG" id="cpro:CPRO_12080"/>
<dbReference type="EMBL" id="FQUA01000006">
    <property type="protein sequence ID" value="SHE73756.1"/>
    <property type="molecule type" value="Genomic_DNA"/>
</dbReference>
<evidence type="ECO:0000313" key="12">
    <source>
        <dbReference type="Proteomes" id="UP000184204"/>
    </source>
</evidence>
<feature type="domain" description="ABC transmembrane type-1" evidence="8">
    <location>
        <begin position="81"/>
        <end position="262"/>
    </location>
</feature>
<evidence type="ECO:0000256" key="4">
    <source>
        <dbReference type="ARBA" id="ARBA00022692"/>
    </source>
</evidence>
<evidence type="ECO:0000313" key="10">
    <source>
        <dbReference type="EMBL" id="SHE73756.1"/>
    </source>
</evidence>
<feature type="transmembrane region" description="Helical" evidence="7">
    <location>
        <begin position="210"/>
        <end position="236"/>
    </location>
</feature>
<keyword evidence="2 7" id="KW-0813">Transport</keyword>
<evidence type="ECO:0000256" key="3">
    <source>
        <dbReference type="ARBA" id="ARBA00022475"/>
    </source>
</evidence>
<keyword evidence="11" id="KW-1185">Reference proteome</keyword>
<reference evidence="9 11" key="1">
    <citation type="journal article" date="2016" name="Genome Announc.">
        <title>Complete Genome Sequence of the Amino Acid-Fermenting Clostridium propionicum X2 (DSM 1682).</title>
        <authorList>
            <person name="Poehlein A."/>
            <person name="Schlien K."/>
            <person name="Chowdhury N.P."/>
            <person name="Gottschalk G."/>
            <person name="Buckel W."/>
            <person name="Daniel R."/>
        </authorList>
    </citation>
    <scope>NUCLEOTIDE SEQUENCE [LARGE SCALE GENOMIC DNA]</scope>
    <source>
        <strain evidence="9 11">X2</strain>
    </source>
</reference>
<feature type="transmembrane region" description="Helical" evidence="7">
    <location>
        <begin position="31"/>
        <end position="52"/>
    </location>
</feature>
<dbReference type="InterPro" id="IPR035906">
    <property type="entry name" value="MetI-like_sf"/>
</dbReference>
<evidence type="ECO:0000256" key="2">
    <source>
        <dbReference type="ARBA" id="ARBA00022448"/>
    </source>
</evidence>
<dbReference type="CDD" id="cd06261">
    <property type="entry name" value="TM_PBP2"/>
    <property type="match status" value="1"/>
</dbReference>
<comment type="subcellular location">
    <subcellularLocation>
        <location evidence="1 7">Cell membrane</location>
        <topology evidence="1 7">Multi-pass membrane protein</topology>
    </subcellularLocation>
</comment>
<dbReference type="GO" id="GO:0055085">
    <property type="term" value="P:transmembrane transport"/>
    <property type="evidence" value="ECO:0007669"/>
    <property type="project" value="InterPro"/>
</dbReference>
<feature type="transmembrane region" description="Helical" evidence="7">
    <location>
        <begin position="242"/>
        <end position="264"/>
    </location>
</feature>
<sequence length="273" mass="30396">MWHKQKDTKFMSKEQAAFLNRLQRRKNAIHGIQWILLIGFFLLWEIAARVGWIDPFIFSQPSRMLSAGMQMGKDGTLWTHIGTTLWETVAGFVLGTILGTLTAILLWWNRFISDIAEPYLVVLNSLPKTALAPIIIVWLGNNQTSIIAVALLTSVIVTVMSVLNGFLQVDAEKIKLIQIFGGTKAQVLKKVVFPANIPCILNALKINVGLSFVGVIVGEFLVAQSGLGFLIVYGSQIFKLDWVMLSVIILAILAALMYEGIALLEKKCLKWQQ</sequence>
<evidence type="ECO:0000313" key="11">
    <source>
        <dbReference type="Proteomes" id="UP000068026"/>
    </source>
</evidence>
<name>A0A0X1U792_ANAPI</name>
<reference evidence="11" key="2">
    <citation type="submission" date="2016-01" db="EMBL/GenBank/DDBJ databases">
        <authorList>
            <person name="Poehlein A."/>
            <person name="Schlien K."/>
            <person name="Gottschalk G."/>
            <person name="Buckel W."/>
            <person name="Daniel R."/>
        </authorList>
    </citation>
    <scope>NUCLEOTIDE SEQUENCE [LARGE SCALE GENOMIC DNA]</scope>
    <source>
        <strain evidence="11">X2</strain>
    </source>
</reference>
<keyword evidence="5 7" id="KW-1133">Transmembrane helix</keyword>
<evidence type="ECO:0000256" key="7">
    <source>
        <dbReference type="RuleBase" id="RU363032"/>
    </source>
</evidence>
<evidence type="ECO:0000256" key="6">
    <source>
        <dbReference type="ARBA" id="ARBA00023136"/>
    </source>
</evidence>
<organism evidence="10 12">
    <name type="scientific">Anaerotignum propionicum DSM 1682</name>
    <dbReference type="NCBI Taxonomy" id="991789"/>
    <lineage>
        <taxon>Bacteria</taxon>
        <taxon>Bacillati</taxon>
        <taxon>Bacillota</taxon>
        <taxon>Clostridia</taxon>
        <taxon>Lachnospirales</taxon>
        <taxon>Anaerotignaceae</taxon>
        <taxon>Anaerotignum</taxon>
    </lineage>
</organism>
<accession>A0A0X1U792</accession>
<dbReference type="PROSITE" id="PS50928">
    <property type="entry name" value="ABC_TM1"/>
    <property type="match status" value="1"/>
</dbReference>
<reference evidence="12" key="3">
    <citation type="submission" date="2016-11" db="EMBL/GenBank/DDBJ databases">
        <authorList>
            <person name="Jaros S."/>
            <person name="Januszkiewicz K."/>
            <person name="Wedrychowicz H."/>
        </authorList>
    </citation>
    <scope>NUCLEOTIDE SEQUENCE [LARGE SCALE GENOMIC DNA]</scope>
    <source>
        <strain evidence="12">DSM 1682</strain>
    </source>
</reference>
<feature type="transmembrane region" description="Helical" evidence="7">
    <location>
        <begin position="120"/>
        <end position="140"/>
    </location>
</feature>
<dbReference type="SUPFAM" id="SSF161098">
    <property type="entry name" value="MetI-like"/>
    <property type="match status" value="1"/>
</dbReference>
<evidence type="ECO:0000313" key="9">
    <source>
        <dbReference type="EMBL" id="AMJ40801.1"/>
    </source>
</evidence>
<proteinExistence type="inferred from homology"/>
<dbReference type="InterPro" id="IPR000515">
    <property type="entry name" value="MetI-like"/>
</dbReference>
<evidence type="ECO:0000256" key="5">
    <source>
        <dbReference type="ARBA" id="ARBA00022989"/>
    </source>
</evidence>
<evidence type="ECO:0000256" key="1">
    <source>
        <dbReference type="ARBA" id="ARBA00004651"/>
    </source>
</evidence>
<dbReference type="Gene3D" id="1.10.3720.10">
    <property type="entry name" value="MetI-like"/>
    <property type="match status" value="1"/>
</dbReference>
<dbReference type="GO" id="GO:0005886">
    <property type="term" value="C:plasma membrane"/>
    <property type="evidence" value="ECO:0007669"/>
    <property type="project" value="UniProtKB-SubCell"/>
</dbReference>